<feature type="transmembrane region" description="Helical" evidence="6">
    <location>
        <begin position="52"/>
        <end position="74"/>
    </location>
</feature>
<evidence type="ECO:0000256" key="3">
    <source>
        <dbReference type="ARBA" id="ARBA00022692"/>
    </source>
</evidence>
<accession>A0A9N9U6W6</accession>
<dbReference type="Proteomes" id="UP000754883">
    <property type="component" value="Unassembled WGS sequence"/>
</dbReference>
<feature type="transmembrane region" description="Helical" evidence="6">
    <location>
        <begin position="86"/>
        <end position="104"/>
    </location>
</feature>
<dbReference type="InterPro" id="IPR020846">
    <property type="entry name" value="MFS_dom"/>
</dbReference>
<dbReference type="EMBL" id="CABFNO020001327">
    <property type="protein sequence ID" value="CAG9981773.1"/>
    <property type="molecule type" value="Genomic_DNA"/>
</dbReference>
<reference evidence="9" key="1">
    <citation type="submission" date="2019-06" db="EMBL/GenBank/DDBJ databases">
        <authorList>
            <person name="Broberg M."/>
        </authorList>
    </citation>
    <scope>NUCLEOTIDE SEQUENCE [LARGE SCALE GENOMIC DNA]</scope>
</reference>
<dbReference type="AlphaFoldDB" id="A0A9N9U6W6"/>
<dbReference type="InterPro" id="IPR036259">
    <property type="entry name" value="MFS_trans_sf"/>
</dbReference>
<reference evidence="8 9" key="2">
    <citation type="submission" date="2021-10" db="EMBL/GenBank/DDBJ databases">
        <authorList>
            <person name="Piombo E."/>
        </authorList>
    </citation>
    <scope>NUCLEOTIDE SEQUENCE [LARGE SCALE GENOMIC DNA]</scope>
</reference>
<dbReference type="GO" id="GO:0005351">
    <property type="term" value="F:carbohydrate:proton symporter activity"/>
    <property type="evidence" value="ECO:0007669"/>
    <property type="project" value="TreeGrafter"/>
</dbReference>
<protein>
    <recommendedName>
        <fullName evidence="7">Major facilitator superfamily (MFS) profile domain-containing protein</fullName>
    </recommendedName>
</protein>
<evidence type="ECO:0000256" key="6">
    <source>
        <dbReference type="SAM" id="Phobius"/>
    </source>
</evidence>
<dbReference type="PANTHER" id="PTHR48022:SF34">
    <property type="entry name" value="MAJOR FACILITATOR SUPERFAMILY (MFS) PROFILE DOMAIN-CONTAINING PROTEIN-RELATED"/>
    <property type="match status" value="1"/>
</dbReference>
<evidence type="ECO:0000259" key="7">
    <source>
        <dbReference type="PROSITE" id="PS50850"/>
    </source>
</evidence>
<evidence type="ECO:0000313" key="9">
    <source>
        <dbReference type="Proteomes" id="UP000754883"/>
    </source>
</evidence>
<comment type="subcellular location">
    <subcellularLocation>
        <location evidence="1">Membrane</location>
        <topology evidence="1">Multi-pass membrane protein</topology>
    </subcellularLocation>
</comment>
<comment type="similarity">
    <text evidence="2">Belongs to the major facilitator superfamily. Sugar transporter (TC 2.A.1.1) family.</text>
</comment>
<keyword evidence="4 6" id="KW-1133">Transmembrane helix</keyword>
<evidence type="ECO:0000256" key="1">
    <source>
        <dbReference type="ARBA" id="ARBA00004141"/>
    </source>
</evidence>
<dbReference type="PANTHER" id="PTHR48022">
    <property type="entry name" value="PLASTIDIC GLUCOSE TRANSPORTER 4"/>
    <property type="match status" value="1"/>
</dbReference>
<dbReference type="OrthoDB" id="508119at2759"/>
<dbReference type="PROSITE" id="PS50850">
    <property type="entry name" value="MFS"/>
    <property type="match status" value="1"/>
</dbReference>
<keyword evidence="5 6" id="KW-0472">Membrane</keyword>
<organism evidence="8 9">
    <name type="scientific">Clonostachys byssicola</name>
    <dbReference type="NCBI Taxonomy" id="160290"/>
    <lineage>
        <taxon>Eukaryota</taxon>
        <taxon>Fungi</taxon>
        <taxon>Dikarya</taxon>
        <taxon>Ascomycota</taxon>
        <taxon>Pezizomycotina</taxon>
        <taxon>Sordariomycetes</taxon>
        <taxon>Hypocreomycetidae</taxon>
        <taxon>Hypocreales</taxon>
        <taxon>Bionectriaceae</taxon>
        <taxon>Clonostachys</taxon>
    </lineage>
</organism>
<dbReference type="GO" id="GO:0016020">
    <property type="term" value="C:membrane"/>
    <property type="evidence" value="ECO:0007669"/>
    <property type="project" value="UniProtKB-SubCell"/>
</dbReference>
<name>A0A9N9U6W6_9HYPO</name>
<evidence type="ECO:0000256" key="2">
    <source>
        <dbReference type="ARBA" id="ARBA00010992"/>
    </source>
</evidence>
<keyword evidence="9" id="KW-1185">Reference proteome</keyword>
<evidence type="ECO:0000256" key="5">
    <source>
        <dbReference type="ARBA" id="ARBA00023136"/>
    </source>
</evidence>
<feature type="domain" description="Major facilitator superfamily (MFS) profile" evidence="7">
    <location>
        <begin position="1"/>
        <end position="136"/>
    </location>
</feature>
<dbReference type="Gene3D" id="1.20.1250.20">
    <property type="entry name" value="MFS general substrate transporter like domains"/>
    <property type="match status" value="1"/>
</dbReference>
<gene>
    <name evidence="8" type="ORF">CBYS24578_00017397</name>
</gene>
<evidence type="ECO:0000313" key="8">
    <source>
        <dbReference type="EMBL" id="CAG9981773.1"/>
    </source>
</evidence>
<feature type="transmembrane region" description="Helical" evidence="6">
    <location>
        <begin position="110"/>
        <end position="132"/>
    </location>
</feature>
<dbReference type="SUPFAM" id="SSF103473">
    <property type="entry name" value="MFS general substrate transporter"/>
    <property type="match status" value="1"/>
</dbReference>
<proteinExistence type="inferred from homology"/>
<evidence type="ECO:0000256" key="4">
    <source>
        <dbReference type="ARBA" id="ARBA00022989"/>
    </source>
</evidence>
<dbReference type="InterPro" id="IPR050360">
    <property type="entry name" value="MFS_Sugar_Transporters"/>
</dbReference>
<sequence length="206" mass="22998">MLLQNLQGTGRRSALLYGSAGAGFVLYYLAAYTKISGSFDHQVQRDAGANTAVVMIYFFSIFYGFSWNGIPWIFASEVMPNHARTFGNMCVVCFQWVGQFIVVYSTPHTMWGTFLFFGMCTTVSFIAAYLFIPETKGIQLEDMDILFGPEAPIFAKAIHARYREKHQAGETAAAREAIADNILIKNGVIHLEGARDRCLKYVSGRT</sequence>
<dbReference type="InterPro" id="IPR005828">
    <property type="entry name" value="MFS_sugar_transport-like"/>
</dbReference>
<keyword evidence="3 6" id="KW-0812">Transmembrane</keyword>
<feature type="transmembrane region" description="Helical" evidence="6">
    <location>
        <begin position="14"/>
        <end position="32"/>
    </location>
</feature>
<dbReference type="Pfam" id="PF00083">
    <property type="entry name" value="Sugar_tr"/>
    <property type="match status" value="1"/>
</dbReference>
<comment type="caution">
    <text evidence="8">The sequence shown here is derived from an EMBL/GenBank/DDBJ whole genome shotgun (WGS) entry which is preliminary data.</text>
</comment>